<feature type="transmembrane region" description="Helical" evidence="1">
    <location>
        <begin position="21"/>
        <end position="41"/>
    </location>
</feature>
<keyword evidence="1" id="KW-0472">Membrane</keyword>
<sequence>MKKILTKIITRLTPKVKKPSFHILWAFMSIFILTLICFPVFNQIYDAQQKNLEEIGSSDPARNNPKMFFNVGRSFIDENEKSTVKLLASTNSNLTVTAIQAKIQFSKDIIIAESIDLSSSVCKTVFNRHFDNDIGFVNITCLPPDNFVSKAPAFEIASITFKYYNPGTANIKLVESDTFIKNKENFSTTIKGQTASGDYIVSKIKSNKLPGQLQKITIFSTTHPDTNHWYNSKKINLGWLRESGVTNFKYCLNQELKSCTDLSSTNQTNLELDAKEGEWYFHIIPIASDKNGPETIFAVKTDNIPPENLNASIDGVNLRYTVKDVTSGVNKIFVTVDGIKYETDSENFSFDKYPIGKYKVDIEIDDDAGNKTTESLTMKIRSAKGFFKKLRSLI</sequence>
<name>A0A0G0PZ49_UNCC2</name>
<comment type="caution">
    <text evidence="2">The sequence shown here is derived from an EMBL/GenBank/DDBJ whole genome shotgun (WGS) entry which is preliminary data.</text>
</comment>
<dbReference type="AlphaFoldDB" id="A0A0G0PZ49"/>
<dbReference type="STRING" id="1618345.UT18_C0009G0072"/>
<keyword evidence="1" id="KW-0812">Transmembrane</keyword>
<evidence type="ECO:0000313" key="3">
    <source>
        <dbReference type="Proteomes" id="UP000034207"/>
    </source>
</evidence>
<evidence type="ECO:0000313" key="2">
    <source>
        <dbReference type="EMBL" id="KKQ94661.1"/>
    </source>
</evidence>
<dbReference type="Proteomes" id="UP000034207">
    <property type="component" value="Unassembled WGS sequence"/>
</dbReference>
<evidence type="ECO:0000256" key="1">
    <source>
        <dbReference type="SAM" id="Phobius"/>
    </source>
</evidence>
<dbReference type="EMBL" id="LBVV01000009">
    <property type="protein sequence ID" value="KKQ94661.1"/>
    <property type="molecule type" value="Genomic_DNA"/>
</dbReference>
<protein>
    <submittedName>
        <fullName evidence="2">Uncharacterized protein</fullName>
    </submittedName>
</protein>
<accession>A0A0G0PZ49</accession>
<reference evidence="2" key="1">
    <citation type="journal article" date="2015" name="Nature">
        <title>rRNA introns, odd ribosomes, and small enigmatic genomes across a large radiation of phyla.</title>
        <authorList>
            <person name="Brown C.T."/>
            <person name="Hug L.A."/>
            <person name="Thomas B.C."/>
            <person name="Sharon I."/>
            <person name="Castelle C.J."/>
            <person name="Singh A."/>
            <person name="Wilkins M.J."/>
            <person name="Williams K.H."/>
            <person name="Banfield J.F."/>
        </authorList>
    </citation>
    <scope>NUCLEOTIDE SEQUENCE [LARGE SCALE GENOMIC DNA]</scope>
</reference>
<proteinExistence type="predicted"/>
<gene>
    <name evidence="2" type="ORF">UT18_C0009G0072</name>
</gene>
<keyword evidence="1" id="KW-1133">Transmembrane helix</keyword>
<organism evidence="2 3">
    <name type="scientific">candidate division CPR2 bacterium GW2011_GWC2_39_10</name>
    <dbReference type="NCBI Taxonomy" id="1618345"/>
    <lineage>
        <taxon>Bacteria</taxon>
        <taxon>Bacteria division CPR2</taxon>
    </lineage>
</organism>